<dbReference type="VEuPathDB" id="FungiDB:PITG_22272"/>
<dbReference type="OMA" id="FEVHISP"/>
<dbReference type="HOGENOM" id="CLU_2783757_0_0_1"/>
<dbReference type="EMBL" id="GG689570">
    <property type="protein sequence ID" value="EEY58535.1"/>
    <property type="molecule type" value="Genomic_DNA"/>
</dbReference>
<gene>
    <name evidence="1" type="ORF">PITG_22272</name>
</gene>
<sequence length="69" mass="7918">MEDVVQVEPKQANGYLVKALRPPAFRAVVKAKLGRQTHKQTKENIQVFLKCVRSKLEGFMRFEVHISPP</sequence>
<evidence type="ECO:0000313" key="1">
    <source>
        <dbReference type="EMBL" id="EEY58535.1"/>
    </source>
</evidence>
<dbReference type="Proteomes" id="UP000006643">
    <property type="component" value="Unassembled WGS sequence"/>
</dbReference>
<dbReference type="InParanoid" id="D0RM29"/>
<dbReference type="GeneID" id="9468409"/>
<protein>
    <submittedName>
        <fullName evidence="1">Uncharacterized protein</fullName>
    </submittedName>
</protein>
<organism evidence="1 2">
    <name type="scientific">Phytophthora infestans (strain T30-4)</name>
    <name type="common">Potato late blight agent</name>
    <dbReference type="NCBI Taxonomy" id="403677"/>
    <lineage>
        <taxon>Eukaryota</taxon>
        <taxon>Sar</taxon>
        <taxon>Stramenopiles</taxon>
        <taxon>Oomycota</taxon>
        <taxon>Peronosporomycetes</taxon>
        <taxon>Peronosporales</taxon>
        <taxon>Peronosporaceae</taxon>
        <taxon>Phytophthora</taxon>
    </lineage>
</organism>
<name>D0RM29_PHYIT</name>
<dbReference type="KEGG" id="pif:PITG_22272"/>
<accession>D0RM29</accession>
<evidence type="ECO:0000313" key="2">
    <source>
        <dbReference type="Proteomes" id="UP000006643"/>
    </source>
</evidence>
<dbReference type="OrthoDB" id="125537at2759"/>
<dbReference type="RefSeq" id="XP_002909901.1">
    <property type="nucleotide sequence ID" value="XM_002909855.1"/>
</dbReference>
<reference evidence="2" key="1">
    <citation type="journal article" date="2009" name="Nature">
        <title>Genome sequence and analysis of the Irish potato famine pathogen Phytophthora infestans.</title>
        <authorList>
            <consortium name="The Broad Institute Genome Sequencing Platform"/>
            <person name="Haas B.J."/>
            <person name="Kamoun S."/>
            <person name="Zody M.C."/>
            <person name="Jiang R.H."/>
            <person name="Handsaker R.E."/>
            <person name="Cano L.M."/>
            <person name="Grabherr M."/>
            <person name="Kodira C.D."/>
            <person name="Raffaele S."/>
            <person name="Torto-Alalibo T."/>
            <person name="Bozkurt T.O."/>
            <person name="Ah-Fong A.M."/>
            <person name="Alvarado L."/>
            <person name="Anderson V.L."/>
            <person name="Armstrong M.R."/>
            <person name="Avrova A."/>
            <person name="Baxter L."/>
            <person name="Beynon J."/>
            <person name="Boevink P.C."/>
            <person name="Bollmann S.R."/>
            <person name="Bos J.I."/>
            <person name="Bulone V."/>
            <person name="Cai G."/>
            <person name="Cakir C."/>
            <person name="Carrington J.C."/>
            <person name="Chawner M."/>
            <person name="Conti L."/>
            <person name="Costanzo S."/>
            <person name="Ewan R."/>
            <person name="Fahlgren N."/>
            <person name="Fischbach M.A."/>
            <person name="Fugelstad J."/>
            <person name="Gilroy E.M."/>
            <person name="Gnerre S."/>
            <person name="Green P.J."/>
            <person name="Grenville-Briggs L.J."/>
            <person name="Griffith J."/>
            <person name="Grunwald N.J."/>
            <person name="Horn K."/>
            <person name="Horner N.R."/>
            <person name="Hu C.H."/>
            <person name="Huitema E."/>
            <person name="Jeong D.H."/>
            <person name="Jones A.M."/>
            <person name="Jones J.D."/>
            <person name="Jones R.W."/>
            <person name="Karlsson E.K."/>
            <person name="Kunjeti S.G."/>
            <person name="Lamour K."/>
            <person name="Liu Z."/>
            <person name="Ma L."/>
            <person name="Maclean D."/>
            <person name="Chibucos M.C."/>
            <person name="McDonald H."/>
            <person name="McWalters J."/>
            <person name="Meijer H.J."/>
            <person name="Morgan W."/>
            <person name="Morris P.F."/>
            <person name="Munro C.A."/>
            <person name="O'Neill K."/>
            <person name="Ospina-Giraldo M."/>
            <person name="Pinzon A."/>
            <person name="Pritchard L."/>
            <person name="Ramsahoye B."/>
            <person name="Ren Q."/>
            <person name="Restrepo S."/>
            <person name="Roy S."/>
            <person name="Sadanandom A."/>
            <person name="Savidor A."/>
            <person name="Schornack S."/>
            <person name="Schwartz D.C."/>
            <person name="Schumann U.D."/>
            <person name="Schwessinger B."/>
            <person name="Seyer L."/>
            <person name="Sharpe T."/>
            <person name="Silvar C."/>
            <person name="Song J."/>
            <person name="Studholme D.J."/>
            <person name="Sykes S."/>
            <person name="Thines M."/>
            <person name="van de Vondervoort P.J."/>
            <person name="Phuntumart V."/>
            <person name="Wawra S."/>
            <person name="Weide R."/>
            <person name="Win J."/>
            <person name="Young C."/>
            <person name="Zhou S."/>
            <person name="Fry W."/>
            <person name="Meyers B.C."/>
            <person name="van West P."/>
            <person name="Ristaino J."/>
            <person name="Govers F."/>
            <person name="Birch P.R."/>
            <person name="Whisson S.C."/>
            <person name="Judelson H.S."/>
            <person name="Nusbaum C."/>
        </authorList>
    </citation>
    <scope>NUCLEOTIDE SEQUENCE [LARGE SCALE GENOMIC DNA]</scope>
    <source>
        <strain evidence="2">T30-4</strain>
    </source>
</reference>
<feature type="non-terminal residue" evidence="1">
    <location>
        <position position="69"/>
    </location>
</feature>
<keyword evidence="2" id="KW-1185">Reference proteome</keyword>
<proteinExistence type="predicted"/>
<dbReference type="AlphaFoldDB" id="D0RM29"/>